<comment type="caution">
    <text evidence="1">The sequence shown here is derived from an EMBL/GenBank/DDBJ whole genome shotgun (WGS) entry which is preliminary data.</text>
</comment>
<dbReference type="AlphaFoldDB" id="M0EBD6"/>
<evidence type="ECO:0000313" key="1">
    <source>
        <dbReference type="EMBL" id="ELZ43734.1"/>
    </source>
</evidence>
<name>M0EBD6_9EURY</name>
<reference evidence="1 2" key="1">
    <citation type="journal article" date="2014" name="PLoS Genet.">
        <title>Phylogenetically driven sequencing of extremely halophilic archaea reveals strategies for static and dynamic osmo-response.</title>
        <authorList>
            <person name="Becker E.A."/>
            <person name="Seitzer P.M."/>
            <person name="Tritt A."/>
            <person name="Larsen D."/>
            <person name="Krusor M."/>
            <person name="Yao A.I."/>
            <person name="Wu D."/>
            <person name="Madern D."/>
            <person name="Eisen J.A."/>
            <person name="Darling A.E."/>
            <person name="Facciotti M.T."/>
        </authorList>
    </citation>
    <scope>NUCLEOTIDE SEQUENCE [LARGE SCALE GENOMIC DNA]</scope>
    <source>
        <strain evidence="1 2">DSM 10284</strain>
    </source>
</reference>
<protein>
    <submittedName>
        <fullName evidence="1">Uncharacterized protein</fullName>
    </submittedName>
</protein>
<sequence>MVFTQQDEREQLKEPEVQVIPSKRKLKIGVINVMDELLEYCSIVLEDAFCDVRSDLLAVPPKLPLFRGVWEVGFLLPVVVELLSELRLLAATVSSFIYVGEQRLKRCEVTVEV</sequence>
<keyword evidence="2" id="KW-1185">Reference proteome</keyword>
<gene>
    <name evidence="1" type="ORF">C464_16332</name>
</gene>
<organism evidence="1 2">
    <name type="scientific">Halorubrum coriense DSM 10284</name>
    <dbReference type="NCBI Taxonomy" id="1227466"/>
    <lineage>
        <taxon>Archaea</taxon>
        <taxon>Methanobacteriati</taxon>
        <taxon>Methanobacteriota</taxon>
        <taxon>Stenosarchaea group</taxon>
        <taxon>Halobacteria</taxon>
        <taxon>Halobacteriales</taxon>
        <taxon>Haloferacaceae</taxon>
        <taxon>Halorubrum</taxon>
    </lineage>
</organism>
<accession>M0EBD6</accession>
<dbReference type="EMBL" id="AOJL01000061">
    <property type="protein sequence ID" value="ELZ43734.1"/>
    <property type="molecule type" value="Genomic_DNA"/>
</dbReference>
<evidence type="ECO:0000313" key="2">
    <source>
        <dbReference type="Proteomes" id="UP000011509"/>
    </source>
</evidence>
<proteinExistence type="predicted"/>
<dbReference type="Proteomes" id="UP000011509">
    <property type="component" value="Unassembled WGS sequence"/>
</dbReference>